<evidence type="ECO:0000256" key="1">
    <source>
        <dbReference type="ARBA" id="ARBA00023002"/>
    </source>
</evidence>
<dbReference type="RefSeq" id="WP_121010145.1">
    <property type="nucleotide sequence ID" value="NZ_RCCJ01000001.1"/>
</dbReference>
<evidence type="ECO:0000313" key="4">
    <source>
        <dbReference type="Proteomes" id="UP000267841"/>
    </source>
</evidence>
<dbReference type="InterPro" id="IPR037024">
    <property type="entry name" value="NiFe_Hase_small_N_sf"/>
</dbReference>
<organism evidence="3 4">
    <name type="scientific">Hydrogenivirga caldilitoris</name>
    <dbReference type="NCBI Taxonomy" id="246264"/>
    <lineage>
        <taxon>Bacteria</taxon>
        <taxon>Pseudomonadati</taxon>
        <taxon>Aquificota</taxon>
        <taxon>Aquificia</taxon>
        <taxon>Aquificales</taxon>
        <taxon>Aquificaceae</taxon>
        <taxon>Hydrogenivirga</taxon>
    </lineage>
</organism>
<dbReference type="Gene3D" id="3.40.50.700">
    <property type="entry name" value="NADH:ubiquinone oxidoreductase-like, 20kDa subunit"/>
    <property type="match status" value="1"/>
</dbReference>
<name>A0A497XNM4_9AQUI</name>
<dbReference type="PANTHER" id="PTHR42845:SF3">
    <property type="entry name" value="CYTOSOLIC NIFE-HYDROGENASE, DELTA SUBUNIT"/>
    <property type="match status" value="1"/>
</dbReference>
<reference evidence="3 4" key="1">
    <citation type="submission" date="2018-10" db="EMBL/GenBank/DDBJ databases">
        <title>Genomic Encyclopedia of Archaeal and Bacterial Type Strains, Phase II (KMG-II): from individual species to whole genera.</title>
        <authorList>
            <person name="Goeker M."/>
        </authorList>
    </citation>
    <scope>NUCLEOTIDE SEQUENCE [LARGE SCALE GENOMIC DNA]</scope>
    <source>
        <strain evidence="3 4">DSM 16510</strain>
    </source>
</reference>
<accession>A0A497XNM4</accession>
<dbReference type="PANTHER" id="PTHR42845">
    <property type="entry name" value="COENZYME F420-REDUCING HYDROGENASE, GAMMA SUBUNIT"/>
    <property type="match status" value="1"/>
</dbReference>
<dbReference type="AlphaFoldDB" id="A0A497XNM4"/>
<dbReference type="InterPro" id="IPR006137">
    <property type="entry name" value="NADH_UbQ_OxRdtase-like_20kDa"/>
</dbReference>
<proteinExistence type="predicted"/>
<feature type="domain" description="NADH:ubiquinone oxidoreductase-like 20kDa subunit" evidence="2">
    <location>
        <begin position="14"/>
        <end position="144"/>
    </location>
</feature>
<dbReference type="SUPFAM" id="SSF56770">
    <property type="entry name" value="HydA/Nqo6-like"/>
    <property type="match status" value="1"/>
</dbReference>
<evidence type="ECO:0000313" key="3">
    <source>
        <dbReference type="EMBL" id="RLJ70468.1"/>
    </source>
</evidence>
<dbReference type="OrthoDB" id="9787729at2"/>
<dbReference type="EMBL" id="RCCJ01000001">
    <property type="protein sequence ID" value="RLJ70468.1"/>
    <property type="molecule type" value="Genomic_DNA"/>
</dbReference>
<sequence length="255" mass="28734">MDKLRVGVFKFSSCDGCQAVFLDLPQLWDYLDFRYWLLGRSKRVLEPLDIAFVEGSVSTQEEAEFIREIREKTRVLVTIGACATSGGIQALRNFKNMREFTSLHPEGMFIRVLDKSTPVKEHVKVDYEIYGCPINPQILEGFIKAILYNKKPVIPDYPLCMEYKLRGNVCVMDAYSIPCLGPIVKAGCGALCPSVKRGCYGCFGPCKEPNVESLINWFKGIGLKEGDIISLFENENAYADEFRKVLEGKVEGSQD</sequence>
<comment type="caution">
    <text evidence="3">The sequence shown here is derived from an EMBL/GenBank/DDBJ whole genome shotgun (WGS) entry which is preliminary data.</text>
</comment>
<dbReference type="GO" id="GO:0016491">
    <property type="term" value="F:oxidoreductase activity"/>
    <property type="evidence" value="ECO:0007669"/>
    <property type="project" value="UniProtKB-KW"/>
</dbReference>
<evidence type="ECO:0000259" key="2">
    <source>
        <dbReference type="Pfam" id="PF01058"/>
    </source>
</evidence>
<gene>
    <name evidence="3" type="ORF">BCF55_0743</name>
</gene>
<dbReference type="InterPro" id="IPR051349">
    <property type="entry name" value="Hydrogenase_assoc-protein"/>
</dbReference>
<keyword evidence="4" id="KW-1185">Reference proteome</keyword>
<dbReference type="GO" id="GO:0051536">
    <property type="term" value="F:iron-sulfur cluster binding"/>
    <property type="evidence" value="ECO:0007669"/>
    <property type="project" value="InterPro"/>
</dbReference>
<protein>
    <submittedName>
        <fullName evidence="3">Coenzyme F420-reducing hydrogenase gamma subunit</fullName>
    </submittedName>
</protein>
<dbReference type="Proteomes" id="UP000267841">
    <property type="component" value="Unassembled WGS sequence"/>
</dbReference>
<keyword evidence="1" id="KW-0560">Oxidoreductase</keyword>
<dbReference type="Pfam" id="PF01058">
    <property type="entry name" value="Oxidored_q6"/>
    <property type="match status" value="1"/>
</dbReference>